<feature type="transmembrane region" description="Helical" evidence="8">
    <location>
        <begin position="12"/>
        <end position="38"/>
    </location>
</feature>
<comment type="similarity">
    <text evidence="2 8">Belongs to the NiCoT transporter (TC 2.A.52) family.</text>
</comment>
<keyword evidence="4" id="KW-0533">Nickel</keyword>
<reference evidence="9 10" key="1">
    <citation type="journal article" date="2014" name="Int. J. Syst. Evol. Microbiol.">
        <title>Bradyrhizobium ottawaense sp. nov., a symbiotic nitrogen fixing bacterium from root nodules of soybeans in Canada.</title>
        <authorList>
            <person name="Yu X."/>
            <person name="Cloutier S."/>
            <person name="Tambong J.T."/>
            <person name="Bromfield E.S."/>
        </authorList>
    </citation>
    <scope>NUCLEOTIDE SEQUENCE [LARGE SCALE GENOMIC DNA]</scope>
    <source>
        <strain evidence="9 10">OO99</strain>
    </source>
</reference>
<dbReference type="KEGG" id="bot:CIT37_36710"/>
<dbReference type="EMBL" id="CP029425">
    <property type="protein sequence ID" value="AWL97042.1"/>
    <property type="molecule type" value="Genomic_DNA"/>
</dbReference>
<evidence type="ECO:0000256" key="4">
    <source>
        <dbReference type="ARBA" id="ARBA00022596"/>
    </source>
</evidence>
<feature type="transmembrane region" description="Helical" evidence="8">
    <location>
        <begin position="87"/>
        <end position="111"/>
    </location>
</feature>
<evidence type="ECO:0000256" key="5">
    <source>
        <dbReference type="ARBA" id="ARBA00022692"/>
    </source>
</evidence>
<sequence>MERAVRRTLRAVEPGTVVLFGGLIAANIAAWAWAFALFGDRPTVLATALLAWVFGLRHAVDADHIAAIDNVVRKLMQTGGAPRSVGLYFALGHSTVVVVATILLALGVVSLGGDSLLKEIGGLIGTSVSALFLLVIAAINLVIFVGLWRTFRAAREQGVRDAEGLERLLANRGFLARLLEPLFRLVTKPWHMYPLGFLFGLGFDTATEIGLLSISATEAARGASVADVLVFPALFASGMALVDTADSALMVSAYRWAFVDPLRKLWYNLTITGASVAVALFIGGIEALGLIADRLDLSGGMWTLVDGLNESLANVGFAVIALFAVAWLVSVVLYRRVFADGRNRAATKALACADATEVA</sequence>
<feature type="transmembrane region" description="Helical" evidence="8">
    <location>
        <begin position="312"/>
        <end position="334"/>
    </location>
</feature>
<feature type="transmembrane region" description="Helical" evidence="8">
    <location>
        <begin position="123"/>
        <end position="148"/>
    </location>
</feature>
<dbReference type="InterPro" id="IPR011541">
    <property type="entry name" value="Ni/Co_transpt_high_affinity"/>
</dbReference>
<accession>A0A2U8PGY1</accession>
<dbReference type="GO" id="GO:0012505">
    <property type="term" value="C:endomembrane system"/>
    <property type="evidence" value="ECO:0007669"/>
    <property type="project" value="UniProtKB-SubCell"/>
</dbReference>
<name>A0A2U8PGY1_9BRAD</name>
<dbReference type="PANTHER" id="PTHR31611:SF0">
    <property type="entry name" value="HIGH-AFFINITY NICKEL TRANSPORT PROTEIN NIC1"/>
    <property type="match status" value="1"/>
</dbReference>
<dbReference type="GO" id="GO:0015099">
    <property type="term" value="F:nickel cation transmembrane transporter activity"/>
    <property type="evidence" value="ECO:0007669"/>
    <property type="project" value="UniProtKB-UniRule"/>
</dbReference>
<dbReference type="RefSeq" id="WP_095426544.1">
    <property type="nucleotide sequence ID" value="NZ_CP029425.2"/>
</dbReference>
<evidence type="ECO:0000313" key="9">
    <source>
        <dbReference type="EMBL" id="AWL97042.1"/>
    </source>
</evidence>
<evidence type="ECO:0000256" key="2">
    <source>
        <dbReference type="ARBA" id="ARBA00010892"/>
    </source>
</evidence>
<evidence type="ECO:0000256" key="7">
    <source>
        <dbReference type="ARBA" id="ARBA00023136"/>
    </source>
</evidence>
<feature type="transmembrane region" description="Helical" evidence="8">
    <location>
        <begin position="265"/>
        <end position="292"/>
    </location>
</feature>
<keyword evidence="7 8" id="KW-0472">Membrane</keyword>
<evidence type="ECO:0000256" key="3">
    <source>
        <dbReference type="ARBA" id="ARBA00022448"/>
    </source>
</evidence>
<dbReference type="InterPro" id="IPR004688">
    <property type="entry name" value="Ni/Co_transpt"/>
</dbReference>
<feature type="transmembrane region" description="Helical" evidence="8">
    <location>
        <begin position="44"/>
        <end position="66"/>
    </location>
</feature>
<proteinExistence type="inferred from homology"/>
<gene>
    <name evidence="9" type="ORF">CIT37_36710</name>
</gene>
<dbReference type="NCBIfam" id="TIGR00802">
    <property type="entry name" value="nico"/>
    <property type="match status" value="1"/>
</dbReference>
<reference evidence="9 10" key="2">
    <citation type="journal article" date="2017" name="Syst. Appl. Microbiol.">
        <title>Soybeans inoculated with root zone soils of Canadian native legumes harbour diverse and novel Bradyrhizobium spp. that possess agricultural potential.</title>
        <authorList>
            <person name="Bromfield E.S.P."/>
            <person name="Cloutier S."/>
            <person name="Tambong J.T."/>
            <person name="Tran Thi T.V."/>
        </authorList>
    </citation>
    <scope>NUCLEOTIDE SEQUENCE [LARGE SCALE GENOMIC DNA]</scope>
    <source>
        <strain evidence="9 10">OO99</strain>
    </source>
</reference>
<evidence type="ECO:0000256" key="1">
    <source>
        <dbReference type="ARBA" id="ARBA00004127"/>
    </source>
</evidence>
<protein>
    <recommendedName>
        <fullName evidence="8">Nickel/cobalt efflux system</fullName>
    </recommendedName>
</protein>
<keyword evidence="6 8" id="KW-1133">Transmembrane helix</keyword>
<evidence type="ECO:0000256" key="8">
    <source>
        <dbReference type="RuleBase" id="RU362101"/>
    </source>
</evidence>
<dbReference type="AlphaFoldDB" id="A0A2U8PGY1"/>
<organism evidence="9 10">
    <name type="scientific">Bradyrhizobium ottawaense</name>
    <dbReference type="NCBI Taxonomy" id="931866"/>
    <lineage>
        <taxon>Bacteria</taxon>
        <taxon>Pseudomonadati</taxon>
        <taxon>Pseudomonadota</taxon>
        <taxon>Alphaproteobacteria</taxon>
        <taxon>Hyphomicrobiales</taxon>
        <taxon>Nitrobacteraceae</taxon>
        <taxon>Bradyrhizobium</taxon>
    </lineage>
</organism>
<dbReference type="PANTHER" id="PTHR31611">
    <property type="entry name" value="HIGH-AFFINITY NICKEL TRANSPORT PROTEIN NIC1"/>
    <property type="match status" value="1"/>
</dbReference>
<keyword evidence="5 8" id="KW-0812">Transmembrane</keyword>
<dbReference type="GO" id="GO:0005886">
    <property type="term" value="C:plasma membrane"/>
    <property type="evidence" value="ECO:0007669"/>
    <property type="project" value="UniProtKB-SubCell"/>
</dbReference>
<dbReference type="Proteomes" id="UP000215703">
    <property type="component" value="Chromosome"/>
</dbReference>
<keyword evidence="3 8" id="KW-0813">Transport</keyword>
<evidence type="ECO:0000313" key="10">
    <source>
        <dbReference type="Proteomes" id="UP000215703"/>
    </source>
</evidence>
<dbReference type="Pfam" id="PF03824">
    <property type="entry name" value="NicO"/>
    <property type="match status" value="1"/>
</dbReference>
<evidence type="ECO:0000256" key="6">
    <source>
        <dbReference type="ARBA" id="ARBA00022989"/>
    </source>
</evidence>
<dbReference type="GeneID" id="92968206"/>
<comment type="subcellular location">
    <subcellularLocation>
        <location evidence="8">Cell membrane</location>
        <topology evidence="8">Multi-pass membrane protein</topology>
    </subcellularLocation>
    <subcellularLocation>
        <location evidence="1">Endomembrane system</location>
        <topology evidence="1">Multi-pass membrane protein</topology>
    </subcellularLocation>
</comment>